<keyword evidence="3" id="KW-1185">Reference proteome</keyword>
<feature type="compositionally biased region" description="Low complexity" evidence="1">
    <location>
        <begin position="170"/>
        <end position="195"/>
    </location>
</feature>
<evidence type="ECO:0000256" key="1">
    <source>
        <dbReference type="SAM" id="MobiDB-lite"/>
    </source>
</evidence>
<evidence type="ECO:0000313" key="3">
    <source>
        <dbReference type="Proteomes" id="UP000622890"/>
    </source>
</evidence>
<dbReference type="InterPro" id="IPR018648">
    <property type="entry name" value="DUF2076"/>
</dbReference>
<accession>A0A934SS56</accession>
<proteinExistence type="predicted"/>
<feature type="compositionally biased region" description="Acidic residues" evidence="1">
    <location>
        <begin position="223"/>
        <end position="242"/>
    </location>
</feature>
<feature type="region of interest" description="Disordered" evidence="1">
    <location>
        <begin position="101"/>
        <end position="124"/>
    </location>
</feature>
<name>A0A934SS56_9BURK</name>
<feature type="region of interest" description="Disordered" evidence="1">
    <location>
        <begin position="167"/>
        <end position="242"/>
    </location>
</feature>
<reference evidence="2" key="1">
    <citation type="submission" date="2021-01" db="EMBL/GenBank/DDBJ databases">
        <title>Genome sequence of strain Noviherbaspirillum sp. DKR-6.</title>
        <authorList>
            <person name="Chaudhary D.K."/>
        </authorList>
    </citation>
    <scope>NUCLEOTIDE SEQUENCE</scope>
    <source>
        <strain evidence="2">DKR-6</strain>
    </source>
</reference>
<dbReference type="EMBL" id="JAEPBG010000005">
    <property type="protein sequence ID" value="MBK4735766.1"/>
    <property type="molecule type" value="Genomic_DNA"/>
</dbReference>
<organism evidence="2 3">
    <name type="scientific">Noviherbaspirillum pedocola</name>
    <dbReference type="NCBI Taxonomy" id="2801341"/>
    <lineage>
        <taxon>Bacteria</taxon>
        <taxon>Pseudomonadati</taxon>
        <taxon>Pseudomonadota</taxon>
        <taxon>Betaproteobacteria</taxon>
        <taxon>Burkholderiales</taxon>
        <taxon>Oxalobacteraceae</taxon>
        <taxon>Noviherbaspirillum</taxon>
    </lineage>
</organism>
<comment type="caution">
    <text evidence="2">The sequence shown here is derived from an EMBL/GenBank/DDBJ whole genome shotgun (WGS) entry which is preliminary data.</text>
</comment>
<gene>
    <name evidence="2" type="ORF">JJB74_14175</name>
</gene>
<dbReference type="Proteomes" id="UP000622890">
    <property type="component" value="Unassembled WGS sequence"/>
</dbReference>
<evidence type="ECO:0000313" key="2">
    <source>
        <dbReference type="EMBL" id="MBK4735766.1"/>
    </source>
</evidence>
<sequence length="242" mass="24958">MTPQENQKLHHFLAQLIQVRNTPKDGEAQELINAAVARQPDAAYLLVQRALILEAALDGARAQIAELQDRLQGAPSRGYGGSFLSDEDAWGNSARTATAQPRVAQGYAAPPQASGMEPTYGQAPYSSQGGWGTGSFLGSMAATAAGVAGGAFLYRGLEGMFSHREAPAHGYASSPDSGTSSSGSASDSSLARDAGLNNIGSAGVADLDQRARQDDSAGLMDDVGNDDVIPDDPGSGDDDSFI</sequence>
<dbReference type="Pfam" id="PF09849">
    <property type="entry name" value="DUF2076"/>
    <property type="match status" value="1"/>
</dbReference>
<dbReference type="AlphaFoldDB" id="A0A934SS56"/>
<dbReference type="RefSeq" id="WP_200592537.1">
    <property type="nucleotide sequence ID" value="NZ_JAEPBG010000005.1"/>
</dbReference>
<protein>
    <submittedName>
        <fullName evidence="2">DUF2076 family protein</fullName>
    </submittedName>
</protein>